<dbReference type="Pfam" id="PF05207">
    <property type="entry name" value="Zn_ribbon_CSL"/>
    <property type="match status" value="1"/>
</dbReference>
<evidence type="ECO:0000313" key="15">
    <source>
        <dbReference type="EMBL" id="KEY67627.1"/>
    </source>
</evidence>
<keyword evidence="8" id="KW-0479">Metal-binding</keyword>
<feature type="region of interest" description="Disordered" evidence="12">
    <location>
        <begin position="183"/>
        <end position="205"/>
    </location>
</feature>
<evidence type="ECO:0000256" key="6">
    <source>
        <dbReference type="ARBA" id="ARBA00021797"/>
    </source>
</evidence>
<dbReference type="Pfam" id="PF00226">
    <property type="entry name" value="DnaJ"/>
    <property type="match status" value="1"/>
</dbReference>
<dbReference type="AlphaFoldDB" id="A0A084AQP8"/>
<evidence type="ECO:0000256" key="3">
    <source>
        <dbReference type="ARBA" id="ARBA00004496"/>
    </source>
</evidence>
<sequence>MASFSASPVAGQATHYEILGLSPDLVAQQQNPSKFVKQAYHRSLLRNHPDKASSSTTTAPPKQHHGSYTVDQISTAFGVLSSPQQRALYDASLRTLRRPVSSPAGVSSGFQTGVETVDLDDLAFDEGLGCWHRSCRCGNDRGYLFHEADLVEAEDDGELMVGCQDCSLWLRVHFVALEDENEEVEGRGAPMATASSQDAQILDKT</sequence>
<keyword evidence="11" id="KW-0539">Nucleus</keyword>
<keyword evidence="16" id="KW-1185">Reference proteome</keyword>
<dbReference type="Gene3D" id="1.10.287.110">
    <property type="entry name" value="DnaJ domain"/>
    <property type="match status" value="1"/>
</dbReference>
<dbReference type="InterPro" id="IPR044248">
    <property type="entry name" value="DPH3/4-like"/>
</dbReference>
<dbReference type="InterPro" id="IPR007872">
    <property type="entry name" value="DPH_MB_dom"/>
</dbReference>
<evidence type="ECO:0000256" key="11">
    <source>
        <dbReference type="ARBA" id="ARBA00023242"/>
    </source>
</evidence>
<dbReference type="SMART" id="SM00271">
    <property type="entry name" value="DnaJ"/>
    <property type="match status" value="1"/>
</dbReference>
<evidence type="ECO:0000256" key="8">
    <source>
        <dbReference type="ARBA" id="ARBA00022723"/>
    </source>
</evidence>
<organism evidence="15 16">
    <name type="scientific">Stachybotrys chartarum (strain CBS 109288 / IBT 7711)</name>
    <name type="common">Toxic black mold</name>
    <name type="synonym">Stilbospora chartarum</name>
    <dbReference type="NCBI Taxonomy" id="1280523"/>
    <lineage>
        <taxon>Eukaryota</taxon>
        <taxon>Fungi</taxon>
        <taxon>Dikarya</taxon>
        <taxon>Ascomycota</taxon>
        <taxon>Pezizomycotina</taxon>
        <taxon>Sordariomycetes</taxon>
        <taxon>Hypocreomycetidae</taxon>
        <taxon>Hypocreales</taxon>
        <taxon>Stachybotryaceae</taxon>
        <taxon>Stachybotrys</taxon>
    </lineage>
</organism>
<dbReference type="PROSITE" id="PS50076">
    <property type="entry name" value="DNAJ_2"/>
    <property type="match status" value="1"/>
</dbReference>
<keyword evidence="7" id="KW-0963">Cytoplasm</keyword>
<comment type="function">
    <text evidence="1">Required for the first step of diphthamide biosynthesis, the transfer of 3-amino-3-carboxypropyl from S-adenosyl-L-methionine to a histidine residue. Diphthamide is a post-translational modification of histidine which occurs in elongation factor 2.</text>
</comment>
<dbReference type="PROSITE" id="PS51074">
    <property type="entry name" value="DPH_MB"/>
    <property type="match status" value="1"/>
</dbReference>
<dbReference type="GO" id="GO:0005737">
    <property type="term" value="C:cytoplasm"/>
    <property type="evidence" value="ECO:0007669"/>
    <property type="project" value="UniProtKB-SubCell"/>
</dbReference>
<feature type="domain" description="J" evidence="13">
    <location>
        <begin position="14"/>
        <end position="93"/>
    </location>
</feature>
<evidence type="ECO:0000256" key="12">
    <source>
        <dbReference type="SAM" id="MobiDB-lite"/>
    </source>
</evidence>
<dbReference type="UniPathway" id="UPA00559"/>
<dbReference type="InterPro" id="IPR036869">
    <property type="entry name" value="J_dom_sf"/>
</dbReference>
<dbReference type="CDD" id="cd06257">
    <property type="entry name" value="DnaJ"/>
    <property type="match status" value="1"/>
</dbReference>
<comment type="pathway">
    <text evidence="4">Protein modification; peptidyl-diphthamide biosynthesis.</text>
</comment>
<evidence type="ECO:0000256" key="10">
    <source>
        <dbReference type="ARBA" id="ARBA00023004"/>
    </source>
</evidence>
<feature type="region of interest" description="Disordered" evidence="12">
    <location>
        <begin position="47"/>
        <end position="67"/>
    </location>
</feature>
<evidence type="ECO:0000256" key="9">
    <source>
        <dbReference type="ARBA" id="ARBA00022833"/>
    </source>
</evidence>
<evidence type="ECO:0000256" key="5">
    <source>
        <dbReference type="ARBA" id="ARBA00006169"/>
    </source>
</evidence>
<proteinExistence type="inferred from homology"/>
<accession>A0A084AQP8</accession>
<comment type="similarity">
    <text evidence="5">Belongs to the DPH4 family.</text>
</comment>
<comment type="subcellular location">
    <subcellularLocation>
        <location evidence="3">Cytoplasm</location>
    </subcellularLocation>
    <subcellularLocation>
        <location evidence="2">Nucleus</location>
    </subcellularLocation>
</comment>
<dbReference type="InterPro" id="IPR036671">
    <property type="entry name" value="DPH_MB_sf"/>
</dbReference>
<gene>
    <name evidence="15" type="ORF">S7711_07824</name>
</gene>
<dbReference type="GO" id="GO:0005634">
    <property type="term" value="C:nucleus"/>
    <property type="evidence" value="ECO:0007669"/>
    <property type="project" value="UniProtKB-SubCell"/>
</dbReference>
<dbReference type="Proteomes" id="UP000028045">
    <property type="component" value="Unassembled WGS sequence"/>
</dbReference>
<dbReference type="InterPro" id="IPR001623">
    <property type="entry name" value="DnaJ_domain"/>
</dbReference>
<evidence type="ECO:0000256" key="4">
    <source>
        <dbReference type="ARBA" id="ARBA00005156"/>
    </source>
</evidence>
<evidence type="ECO:0000313" key="16">
    <source>
        <dbReference type="Proteomes" id="UP000028045"/>
    </source>
</evidence>
<keyword evidence="10" id="KW-0408">Iron</keyword>
<dbReference type="GO" id="GO:0046872">
    <property type="term" value="F:metal ion binding"/>
    <property type="evidence" value="ECO:0007669"/>
    <property type="project" value="UniProtKB-KW"/>
</dbReference>
<name>A0A084AQP8_STACB</name>
<dbReference type="Gene3D" id="3.10.660.10">
    <property type="entry name" value="DPH Zinc finger"/>
    <property type="match status" value="1"/>
</dbReference>
<keyword evidence="9" id="KW-0862">Zinc</keyword>
<dbReference type="SUPFAM" id="SSF144217">
    <property type="entry name" value="CSL zinc finger"/>
    <property type="match status" value="1"/>
</dbReference>
<dbReference type="OrthoDB" id="18529at2759"/>
<dbReference type="PANTHER" id="PTHR21454:SF46">
    <property type="entry name" value="DIPHTHAMIDE BIOSYNTHESIS PROTEIN 4"/>
    <property type="match status" value="1"/>
</dbReference>
<evidence type="ECO:0000259" key="13">
    <source>
        <dbReference type="PROSITE" id="PS50076"/>
    </source>
</evidence>
<dbReference type="PANTHER" id="PTHR21454">
    <property type="entry name" value="DPH3 HOMOLOG-RELATED"/>
    <property type="match status" value="1"/>
</dbReference>
<reference evidence="15 16" key="1">
    <citation type="journal article" date="2014" name="BMC Genomics">
        <title>Comparative genome sequencing reveals chemotype-specific gene clusters in the toxigenic black mold Stachybotrys.</title>
        <authorList>
            <person name="Semeiks J."/>
            <person name="Borek D."/>
            <person name="Otwinowski Z."/>
            <person name="Grishin N.V."/>
        </authorList>
    </citation>
    <scope>NUCLEOTIDE SEQUENCE [LARGE SCALE GENOMIC DNA]</scope>
    <source>
        <strain evidence="16">CBS 109288 / IBT 7711</strain>
    </source>
</reference>
<feature type="domain" description="DPH-type MB" evidence="14">
    <location>
        <begin position="113"/>
        <end position="175"/>
    </location>
</feature>
<dbReference type="HOGENOM" id="CLU_017633_7_0_1"/>
<evidence type="ECO:0000256" key="7">
    <source>
        <dbReference type="ARBA" id="ARBA00022490"/>
    </source>
</evidence>
<evidence type="ECO:0000256" key="1">
    <source>
        <dbReference type="ARBA" id="ARBA00003474"/>
    </source>
</evidence>
<evidence type="ECO:0000256" key="2">
    <source>
        <dbReference type="ARBA" id="ARBA00004123"/>
    </source>
</evidence>
<dbReference type="GO" id="GO:0017183">
    <property type="term" value="P:protein histidyl modification to diphthamide"/>
    <property type="evidence" value="ECO:0007669"/>
    <property type="project" value="UniProtKB-UniPathway"/>
</dbReference>
<dbReference type="EMBL" id="KL648607">
    <property type="protein sequence ID" value="KEY67627.1"/>
    <property type="molecule type" value="Genomic_DNA"/>
</dbReference>
<dbReference type="SUPFAM" id="SSF46565">
    <property type="entry name" value="Chaperone J-domain"/>
    <property type="match status" value="1"/>
</dbReference>
<protein>
    <recommendedName>
        <fullName evidence="6">Diphthamide biosynthesis protein 4</fullName>
    </recommendedName>
</protein>
<evidence type="ECO:0000259" key="14">
    <source>
        <dbReference type="PROSITE" id="PS51074"/>
    </source>
</evidence>